<feature type="binding site" evidence="9">
    <location>
        <begin position="127"/>
        <end position="133"/>
    </location>
    <ligand>
        <name>ATP</name>
        <dbReference type="ChEBI" id="CHEBI:30616"/>
    </ligand>
</feature>
<gene>
    <name evidence="9" type="primary">coaD</name>
    <name evidence="11" type="ORF">A6X21_13095</name>
</gene>
<evidence type="ECO:0000313" key="11">
    <source>
        <dbReference type="EMBL" id="ODA28617.1"/>
    </source>
</evidence>
<comment type="caution">
    <text evidence="11">The sequence shown here is derived from an EMBL/GenBank/DDBJ whole genome shotgun (WGS) entry which is preliminary data.</text>
</comment>
<keyword evidence="3 9" id="KW-0548">Nucleotidyltransferase</keyword>
<dbReference type="GO" id="GO:0005524">
    <property type="term" value="F:ATP binding"/>
    <property type="evidence" value="ECO:0007669"/>
    <property type="project" value="UniProtKB-KW"/>
</dbReference>
<reference evidence="11 12" key="1">
    <citation type="submission" date="2016-05" db="EMBL/GenBank/DDBJ databases">
        <title>Genomic and physiological characterization of Planctopirus sp. isolated from fresh water lake.</title>
        <authorList>
            <person name="Subhash Y."/>
            <person name="Ramana C."/>
        </authorList>
    </citation>
    <scope>NUCLEOTIDE SEQUENCE [LARGE SCALE GENOMIC DNA]</scope>
    <source>
        <strain evidence="11 12">JC280</strain>
    </source>
</reference>
<comment type="cofactor">
    <cofactor evidence="9">
        <name>Mg(2+)</name>
        <dbReference type="ChEBI" id="CHEBI:18420"/>
    </cofactor>
</comment>
<organism evidence="11 12">
    <name type="scientific">Planctopirus hydrillae</name>
    <dbReference type="NCBI Taxonomy" id="1841610"/>
    <lineage>
        <taxon>Bacteria</taxon>
        <taxon>Pseudomonadati</taxon>
        <taxon>Planctomycetota</taxon>
        <taxon>Planctomycetia</taxon>
        <taxon>Planctomycetales</taxon>
        <taxon>Planctomycetaceae</taxon>
        <taxon>Planctopirus</taxon>
    </lineage>
</organism>
<dbReference type="Gene3D" id="3.40.50.620">
    <property type="entry name" value="HUPs"/>
    <property type="match status" value="1"/>
</dbReference>
<dbReference type="OrthoDB" id="9806661at2"/>
<comment type="function">
    <text evidence="9">Reversibly transfers an adenylyl group from ATP to 4'-phosphopantetheine, yielding dephospho-CoA (dPCoA) and pyrophosphate.</text>
</comment>
<dbReference type="GO" id="GO:0015937">
    <property type="term" value="P:coenzyme A biosynthetic process"/>
    <property type="evidence" value="ECO:0007669"/>
    <property type="project" value="UniProtKB-UniRule"/>
</dbReference>
<proteinExistence type="inferred from homology"/>
<feature type="binding site" evidence="9">
    <location>
        <position position="45"/>
    </location>
    <ligand>
        <name>substrate</name>
    </ligand>
</feature>
<dbReference type="NCBIfam" id="TIGR00125">
    <property type="entry name" value="cyt_tran_rel"/>
    <property type="match status" value="1"/>
</dbReference>
<dbReference type="Pfam" id="PF01467">
    <property type="entry name" value="CTP_transf_like"/>
    <property type="match status" value="1"/>
</dbReference>
<dbReference type="CDD" id="cd02163">
    <property type="entry name" value="PPAT"/>
    <property type="match status" value="1"/>
</dbReference>
<dbReference type="GO" id="GO:0004595">
    <property type="term" value="F:pantetheine-phosphate adenylyltransferase activity"/>
    <property type="evidence" value="ECO:0007669"/>
    <property type="project" value="UniProtKB-UniRule"/>
</dbReference>
<dbReference type="PRINTS" id="PR01020">
    <property type="entry name" value="LPSBIOSNTHSS"/>
</dbReference>
<dbReference type="GO" id="GO:0005737">
    <property type="term" value="C:cytoplasm"/>
    <property type="evidence" value="ECO:0007669"/>
    <property type="project" value="UniProtKB-SubCell"/>
</dbReference>
<protein>
    <recommendedName>
        <fullName evidence="9">Phosphopantetheine adenylyltransferase</fullName>
        <ecNumber evidence="9">2.7.7.3</ecNumber>
    </recommendedName>
    <alternativeName>
        <fullName evidence="9">Dephospho-CoA pyrophosphorylase</fullName>
    </alternativeName>
    <alternativeName>
        <fullName evidence="9">Pantetheine-phosphate adenylyltransferase</fullName>
        <shortName evidence="9">PPAT</shortName>
    </alternativeName>
</protein>
<evidence type="ECO:0000256" key="1">
    <source>
        <dbReference type="ARBA" id="ARBA00022490"/>
    </source>
</evidence>
<dbReference type="PANTHER" id="PTHR21342:SF1">
    <property type="entry name" value="PHOSPHOPANTETHEINE ADENYLYLTRANSFERASE"/>
    <property type="match status" value="1"/>
</dbReference>
<dbReference type="UniPathway" id="UPA00241">
    <property type="reaction ID" value="UER00355"/>
</dbReference>
<comment type="catalytic activity">
    <reaction evidence="8 9">
        <text>(R)-4'-phosphopantetheine + ATP + H(+) = 3'-dephospho-CoA + diphosphate</text>
        <dbReference type="Rhea" id="RHEA:19801"/>
        <dbReference type="ChEBI" id="CHEBI:15378"/>
        <dbReference type="ChEBI" id="CHEBI:30616"/>
        <dbReference type="ChEBI" id="CHEBI:33019"/>
        <dbReference type="ChEBI" id="CHEBI:57328"/>
        <dbReference type="ChEBI" id="CHEBI:61723"/>
        <dbReference type="EC" id="2.7.7.3"/>
    </reaction>
</comment>
<dbReference type="AlphaFoldDB" id="A0A1C3E5V1"/>
<dbReference type="InterPro" id="IPR014729">
    <property type="entry name" value="Rossmann-like_a/b/a_fold"/>
</dbReference>
<dbReference type="SUPFAM" id="SSF52374">
    <property type="entry name" value="Nucleotidylyl transferase"/>
    <property type="match status" value="1"/>
</dbReference>
<feature type="site" description="Transition state stabilizer" evidence="9">
    <location>
        <position position="21"/>
    </location>
</feature>
<dbReference type="RefSeq" id="WP_068852032.1">
    <property type="nucleotide sequence ID" value="NZ_LYDR01000152.1"/>
</dbReference>
<dbReference type="NCBIfam" id="TIGR01510">
    <property type="entry name" value="coaD_prev_kdtB"/>
    <property type="match status" value="1"/>
</dbReference>
<comment type="pathway">
    <text evidence="9">Cofactor biosynthesis; coenzyme A biosynthesis; CoA from (R)-pantothenate: step 4/5.</text>
</comment>
<keyword evidence="7 9" id="KW-0173">Coenzyme A biosynthesis</keyword>
<name>A0A1C3E5V1_9PLAN</name>
<dbReference type="STRING" id="1841610.A6X21_13095"/>
<feature type="binding site" evidence="9">
    <location>
        <position position="102"/>
    </location>
    <ligand>
        <name>ATP</name>
        <dbReference type="ChEBI" id="CHEBI:30616"/>
    </ligand>
</feature>
<dbReference type="EMBL" id="LYDR01000152">
    <property type="protein sequence ID" value="ODA28617.1"/>
    <property type="molecule type" value="Genomic_DNA"/>
</dbReference>
<keyword evidence="12" id="KW-1185">Reference proteome</keyword>
<accession>A0A1C3E5V1</accession>
<feature type="binding site" evidence="9">
    <location>
        <position position="77"/>
    </location>
    <ligand>
        <name>substrate</name>
    </ligand>
</feature>
<evidence type="ECO:0000256" key="8">
    <source>
        <dbReference type="ARBA" id="ARBA00029346"/>
    </source>
</evidence>
<feature type="binding site" evidence="9">
    <location>
        <position position="21"/>
    </location>
    <ligand>
        <name>ATP</name>
        <dbReference type="ChEBI" id="CHEBI:30616"/>
    </ligand>
</feature>
<evidence type="ECO:0000256" key="4">
    <source>
        <dbReference type="ARBA" id="ARBA00022741"/>
    </source>
</evidence>
<keyword evidence="4 9" id="KW-0547">Nucleotide-binding</keyword>
<keyword evidence="2 9" id="KW-0808">Transferase</keyword>
<keyword evidence="5 9" id="KW-0067">ATP-binding</keyword>
<dbReference type="PANTHER" id="PTHR21342">
    <property type="entry name" value="PHOSPHOPANTETHEINE ADENYLYLTRANSFERASE"/>
    <property type="match status" value="1"/>
</dbReference>
<keyword evidence="6 9" id="KW-0460">Magnesium</keyword>
<comment type="subcellular location">
    <subcellularLocation>
        <location evidence="9">Cytoplasm</location>
    </subcellularLocation>
</comment>
<feature type="binding site" evidence="9">
    <location>
        <position position="91"/>
    </location>
    <ligand>
        <name>substrate</name>
    </ligand>
</feature>
<dbReference type="EC" id="2.7.7.3" evidence="9"/>
<evidence type="ECO:0000256" key="7">
    <source>
        <dbReference type="ARBA" id="ARBA00022993"/>
    </source>
</evidence>
<evidence type="ECO:0000259" key="10">
    <source>
        <dbReference type="Pfam" id="PF01467"/>
    </source>
</evidence>
<evidence type="ECO:0000256" key="5">
    <source>
        <dbReference type="ARBA" id="ARBA00022840"/>
    </source>
</evidence>
<comment type="subunit">
    <text evidence="9">Homohexamer.</text>
</comment>
<evidence type="ECO:0000256" key="9">
    <source>
        <dbReference type="HAMAP-Rule" id="MF_00151"/>
    </source>
</evidence>
<feature type="binding site" evidence="9">
    <location>
        <position position="13"/>
    </location>
    <ligand>
        <name>substrate</name>
    </ligand>
</feature>
<evidence type="ECO:0000256" key="2">
    <source>
        <dbReference type="ARBA" id="ARBA00022679"/>
    </source>
</evidence>
<dbReference type="Proteomes" id="UP000094828">
    <property type="component" value="Unassembled WGS sequence"/>
</dbReference>
<dbReference type="InterPro" id="IPR001980">
    <property type="entry name" value="PPAT"/>
</dbReference>
<feature type="domain" description="Cytidyltransferase-like" evidence="10">
    <location>
        <begin position="9"/>
        <end position="137"/>
    </location>
</feature>
<evidence type="ECO:0000256" key="3">
    <source>
        <dbReference type="ARBA" id="ARBA00022695"/>
    </source>
</evidence>
<keyword evidence="1 9" id="KW-0963">Cytoplasm</keyword>
<evidence type="ECO:0000313" key="12">
    <source>
        <dbReference type="Proteomes" id="UP000094828"/>
    </source>
</evidence>
<sequence length="174" mass="19089">MTSVPLRVVYVGSFDPLTLGHLDIIRRGASLFAHLTVGIGVNPDKRPLFSPEERLEITRKVVAELPNVSVECFSGLTIDFARSCQASAILRGIRSLSDIESEFTMGLANKVLAPQLETIFFMAGERYAHISSSLIKQIALLGNSNSADRLSEFVPEAVIQPLLEKVHQVASQRK</sequence>
<dbReference type="HAMAP" id="MF_00151">
    <property type="entry name" value="PPAT_bact"/>
    <property type="match status" value="1"/>
</dbReference>
<evidence type="ECO:0000256" key="6">
    <source>
        <dbReference type="ARBA" id="ARBA00022842"/>
    </source>
</evidence>
<comment type="similarity">
    <text evidence="9">Belongs to the bacterial CoaD family.</text>
</comment>
<dbReference type="InterPro" id="IPR004821">
    <property type="entry name" value="Cyt_trans-like"/>
</dbReference>
<feature type="binding site" evidence="9">
    <location>
        <begin position="13"/>
        <end position="14"/>
    </location>
    <ligand>
        <name>ATP</name>
        <dbReference type="ChEBI" id="CHEBI:30616"/>
    </ligand>
</feature>
<feature type="binding site" evidence="9">
    <location>
        <begin position="92"/>
        <end position="94"/>
    </location>
    <ligand>
        <name>ATP</name>
        <dbReference type="ChEBI" id="CHEBI:30616"/>
    </ligand>
</feature>